<keyword evidence="5" id="KW-0460">Magnesium</keyword>
<evidence type="ECO:0000313" key="9">
    <source>
        <dbReference type="Proteomes" id="UP000743899"/>
    </source>
</evidence>
<comment type="cofactor">
    <cofactor evidence="1">
        <name>Mn(2+)</name>
        <dbReference type="ChEBI" id="CHEBI:29035"/>
    </cofactor>
</comment>
<dbReference type="Pfam" id="PF00293">
    <property type="entry name" value="NUDIX"/>
    <property type="match status" value="1"/>
</dbReference>
<keyword evidence="3" id="KW-0479">Metal-binding</keyword>
<evidence type="ECO:0000256" key="6">
    <source>
        <dbReference type="ARBA" id="ARBA00023211"/>
    </source>
</evidence>
<dbReference type="Proteomes" id="UP000743899">
    <property type="component" value="Unassembled WGS sequence"/>
</dbReference>
<evidence type="ECO:0000256" key="3">
    <source>
        <dbReference type="ARBA" id="ARBA00022723"/>
    </source>
</evidence>
<dbReference type="PROSITE" id="PS51462">
    <property type="entry name" value="NUDIX"/>
    <property type="match status" value="1"/>
</dbReference>
<keyword evidence="6" id="KW-0464">Manganese</keyword>
<dbReference type="EMBL" id="JAACYS010000009">
    <property type="protein sequence ID" value="NCU16859.1"/>
    <property type="molecule type" value="Genomic_DNA"/>
</dbReference>
<sequence>MELKSIFNKIENRQATVMGEKHFRTYGILVPLIMKNDEIHILFEVRSEELRSQPGEICFPGGRYEKNDQTVKVTAIRETAEELGIKQDQITQVYQLDYLIQSMERRMIFPFVGFIDADKIHPNPAEVSEVFTVPLEYFRHTEPDIYPLQFQIADNKEFPFHLIPGGKNYPFRMRAIQEYFYIYEGYCIWGLTAKILNHFLSIVFDKN</sequence>
<dbReference type="Gene3D" id="3.90.79.10">
    <property type="entry name" value="Nucleoside Triphosphate Pyrophosphohydrolase"/>
    <property type="match status" value="1"/>
</dbReference>
<keyword evidence="9" id="KW-1185">Reference proteome</keyword>
<keyword evidence="4" id="KW-0378">Hydrolase</keyword>
<evidence type="ECO:0000256" key="2">
    <source>
        <dbReference type="ARBA" id="ARBA00001946"/>
    </source>
</evidence>
<feature type="domain" description="Nudix hydrolase" evidence="7">
    <location>
        <begin position="23"/>
        <end position="156"/>
    </location>
</feature>
<evidence type="ECO:0000259" key="7">
    <source>
        <dbReference type="PROSITE" id="PS51462"/>
    </source>
</evidence>
<protein>
    <submittedName>
        <fullName evidence="8">CoA pyrophosphatase</fullName>
    </submittedName>
</protein>
<dbReference type="SUPFAM" id="SSF55811">
    <property type="entry name" value="Nudix"/>
    <property type="match status" value="1"/>
</dbReference>
<dbReference type="InterPro" id="IPR015797">
    <property type="entry name" value="NUDIX_hydrolase-like_dom_sf"/>
</dbReference>
<evidence type="ECO:0000256" key="5">
    <source>
        <dbReference type="ARBA" id="ARBA00022842"/>
    </source>
</evidence>
<dbReference type="InterPro" id="IPR000086">
    <property type="entry name" value="NUDIX_hydrolase_dom"/>
</dbReference>
<organism evidence="8 9">
    <name type="scientific">Pallidibacillus pasinlerensis</name>
    <dbReference type="NCBI Taxonomy" id="2703818"/>
    <lineage>
        <taxon>Bacteria</taxon>
        <taxon>Bacillati</taxon>
        <taxon>Bacillota</taxon>
        <taxon>Bacilli</taxon>
        <taxon>Bacillales</taxon>
        <taxon>Bacillaceae</taxon>
        <taxon>Pallidibacillus</taxon>
    </lineage>
</organism>
<name>A0ABX0A4H7_9BACI</name>
<comment type="cofactor">
    <cofactor evidence="2">
        <name>Mg(2+)</name>
        <dbReference type="ChEBI" id="CHEBI:18420"/>
    </cofactor>
</comment>
<proteinExistence type="predicted"/>
<accession>A0ABX0A4H7</accession>
<evidence type="ECO:0000313" key="8">
    <source>
        <dbReference type="EMBL" id="NCU16859.1"/>
    </source>
</evidence>
<dbReference type="PANTHER" id="PTHR12992:SF11">
    <property type="entry name" value="MITOCHONDRIAL COENZYME A DIPHOSPHATASE NUDT8"/>
    <property type="match status" value="1"/>
</dbReference>
<reference evidence="8 9" key="1">
    <citation type="submission" date="2020-01" db="EMBL/GenBank/DDBJ databases">
        <title>A novel Bacillus sp. from Pasinler.</title>
        <authorList>
            <person name="Adiguzel A."/>
            <person name="Ay H."/>
            <person name="Baltaci M.O."/>
        </authorList>
    </citation>
    <scope>NUCLEOTIDE SEQUENCE [LARGE SCALE GENOMIC DNA]</scope>
    <source>
        <strain evidence="8 9">P1</strain>
    </source>
</reference>
<gene>
    <name evidence="8" type="ORF">GW534_03605</name>
</gene>
<dbReference type="RefSeq" id="WP_161919689.1">
    <property type="nucleotide sequence ID" value="NZ_JAACYS010000009.1"/>
</dbReference>
<evidence type="ECO:0000256" key="1">
    <source>
        <dbReference type="ARBA" id="ARBA00001936"/>
    </source>
</evidence>
<dbReference type="PANTHER" id="PTHR12992">
    <property type="entry name" value="NUDIX HYDROLASE"/>
    <property type="match status" value="1"/>
</dbReference>
<evidence type="ECO:0000256" key="4">
    <source>
        <dbReference type="ARBA" id="ARBA00022801"/>
    </source>
</evidence>
<dbReference type="CDD" id="cd03426">
    <property type="entry name" value="NUDIX_CoAse_Nudt7"/>
    <property type="match status" value="1"/>
</dbReference>
<dbReference type="InterPro" id="IPR045121">
    <property type="entry name" value="CoAse"/>
</dbReference>
<comment type="caution">
    <text evidence="8">The sequence shown here is derived from an EMBL/GenBank/DDBJ whole genome shotgun (WGS) entry which is preliminary data.</text>
</comment>